<feature type="domain" description="DUF4131" evidence="8">
    <location>
        <begin position="29"/>
        <end position="182"/>
    </location>
</feature>
<evidence type="ECO:0000256" key="1">
    <source>
        <dbReference type="ARBA" id="ARBA00004651"/>
    </source>
</evidence>
<evidence type="ECO:0000256" key="4">
    <source>
        <dbReference type="ARBA" id="ARBA00022989"/>
    </source>
</evidence>
<evidence type="ECO:0000259" key="7">
    <source>
        <dbReference type="Pfam" id="PF03772"/>
    </source>
</evidence>
<dbReference type="InterPro" id="IPR025405">
    <property type="entry name" value="DUF4131"/>
</dbReference>
<keyword evidence="3 6" id="KW-0812">Transmembrane</keyword>
<dbReference type="Pfam" id="PF03772">
    <property type="entry name" value="Competence"/>
    <property type="match status" value="1"/>
</dbReference>
<evidence type="ECO:0000313" key="9">
    <source>
        <dbReference type="EMBL" id="MDM9631518.1"/>
    </source>
</evidence>
<feature type="transmembrane region" description="Helical" evidence="6">
    <location>
        <begin position="278"/>
        <end position="297"/>
    </location>
</feature>
<comment type="subcellular location">
    <subcellularLocation>
        <location evidence="1">Cell membrane</location>
        <topology evidence="1">Multi-pass membrane protein</topology>
    </subcellularLocation>
</comment>
<feature type="transmembrane region" description="Helical" evidence="6">
    <location>
        <begin position="468"/>
        <end position="495"/>
    </location>
</feature>
<keyword evidence="10" id="KW-1185">Reference proteome</keyword>
<evidence type="ECO:0000256" key="2">
    <source>
        <dbReference type="ARBA" id="ARBA00022475"/>
    </source>
</evidence>
<dbReference type="Proteomes" id="UP001174839">
    <property type="component" value="Unassembled WGS sequence"/>
</dbReference>
<feature type="transmembrane region" description="Helical" evidence="6">
    <location>
        <begin position="502"/>
        <end position="520"/>
    </location>
</feature>
<dbReference type="NCBIfam" id="TIGR00360">
    <property type="entry name" value="ComEC_N-term"/>
    <property type="match status" value="1"/>
</dbReference>
<keyword evidence="2" id="KW-1003">Cell membrane</keyword>
<evidence type="ECO:0000256" key="5">
    <source>
        <dbReference type="ARBA" id="ARBA00023136"/>
    </source>
</evidence>
<feature type="transmembrane region" description="Helical" evidence="6">
    <location>
        <begin position="410"/>
        <end position="433"/>
    </location>
</feature>
<protein>
    <submittedName>
        <fullName evidence="9">ComEC/Rec2 family competence protein</fullName>
    </submittedName>
</protein>
<feature type="transmembrane region" description="Helical" evidence="6">
    <location>
        <begin position="385"/>
        <end position="404"/>
    </location>
</feature>
<organism evidence="9 10">
    <name type="scientific">Robiginitalea aurantiaca</name>
    <dbReference type="NCBI Taxonomy" id="3056915"/>
    <lineage>
        <taxon>Bacteria</taxon>
        <taxon>Pseudomonadati</taxon>
        <taxon>Bacteroidota</taxon>
        <taxon>Flavobacteriia</taxon>
        <taxon>Flavobacteriales</taxon>
        <taxon>Flavobacteriaceae</taxon>
        <taxon>Robiginitalea</taxon>
    </lineage>
</organism>
<dbReference type="InterPro" id="IPR004477">
    <property type="entry name" value="ComEC_N"/>
</dbReference>
<gene>
    <name evidence="9" type="ORF">QU605_08550</name>
</gene>
<sequence length="688" mass="75935">MSTHTAASLYLAGMLAAGVVTAVELRPGLILSSVLAAASLLLLFLTLRGVLRKGFWILSGLSCMGIGLLSMAIALPENQPDHYLNHVRPEVKALQVRILETLKPGRFAQRYTAEAQFVDNSKTKGKILLEIQADSLATALSPGQQIHTPVLPGDLAQPLNPGAFDYAAYLKSQGIHSRLRLTEDAFFHSGTDLSSGVSPLTAFRSKLLLALRNMGLGSNEVRIAQALLLGERSEISPHLHTAYKKAGVLHLLAISGLHVGILAAFLFTFLAPLKRLPYGKMIQVFLGLSILWAYALIAGFSPSVVRAVVLYSFVALALYLQRPGQTLHFLGLSWMFMLVVINPNWLFQVGFQLSFAAVASIVVFFPVLFSYWPFKKRPWNYPGKLLAVSLAAQLGTLPFTLYYFHQFPGLFLLSNLVLLPGIGAVLVTGLICLTLEVFHVLPSLLPTVLDHFLWAMNHYTQWASAKEVFFIEGITFTTGEFILCGLAVLLLGIYLRAGLKRALTGVAILLLLYQVTGISLEVLKYRNQTWVIPHQVGHTMIWKREGPHLKVFSEDSLAGAYAIRDAQRHWNLDTTSFFSLRNGYSLDGLRLRVLDSSGLYSPEEPRADLLLLSGSPRVHFGRVLDALKPALVIADGSNYTSDLARWERSCKQTGIPFHATAKDGAFMLKRQQKQIQGRQPPEQNLPKY</sequence>
<dbReference type="PANTHER" id="PTHR30619">
    <property type="entry name" value="DNA INTERNALIZATION/COMPETENCE PROTEIN COMEC/REC2"/>
    <property type="match status" value="1"/>
</dbReference>
<dbReference type="EMBL" id="JAUDUY010000003">
    <property type="protein sequence ID" value="MDM9631518.1"/>
    <property type="molecule type" value="Genomic_DNA"/>
</dbReference>
<dbReference type="RefSeq" id="WP_289724872.1">
    <property type="nucleotide sequence ID" value="NZ_JAUDUY010000003.1"/>
</dbReference>
<feature type="transmembrane region" description="Helical" evidence="6">
    <location>
        <begin position="29"/>
        <end position="47"/>
    </location>
</feature>
<dbReference type="InterPro" id="IPR052159">
    <property type="entry name" value="Competence_DNA_uptake"/>
</dbReference>
<proteinExistence type="predicted"/>
<feature type="transmembrane region" description="Helical" evidence="6">
    <location>
        <begin position="7"/>
        <end position="23"/>
    </location>
</feature>
<feature type="transmembrane region" description="Helical" evidence="6">
    <location>
        <begin position="54"/>
        <end position="75"/>
    </location>
</feature>
<keyword evidence="5 6" id="KW-0472">Membrane</keyword>
<dbReference type="Pfam" id="PF13567">
    <property type="entry name" value="DUF4131"/>
    <property type="match status" value="1"/>
</dbReference>
<evidence type="ECO:0000259" key="8">
    <source>
        <dbReference type="Pfam" id="PF13567"/>
    </source>
</evidence>
<dbReference type="PANTHER" id="PTHR30619:SF1">
    <property type="entry name" value="RECOMBINATION PROTEIN 2"/>
    <property type="match status" value="1"/>
</dbReference>
<evidence type="ECO:0000313" key="10">
    <source>
        <dbReference type="Proteomes" id="UP001174839"/>
    </source>
</evidence>
<feature type="transmembrane region" description="Helical" evidence="6">
    <location>
        <begin position="248"/>
        <end position="271"/>
    </location>
</feature>
<keyword evidence="4 6" id="KW-1133">Transmembrane helix</keyword>
<feature type="transmembrane region" description="Helical" evidence="6">
    <location>
        <begin position="303"/>
        <end position="320"/>
    </location>
</feature>
<comment type="caution">
    <text evidence="9">The sequence shown here is derived from an EMBL/GenBank/DDBJ whole genome shotgun (WGS) entry which is preliminary data.</text>
</comment>
<feature type="transmembrane region" description="Helical" evidence="6">
    <location>
        <begin position="327"/>
        <end position="347"/>
    </location>
</feature>
<name>A0ABT7WF14_9FLAO</name>
<reference evidence="9" key="1">
    <citation type="submission" date="2023-06" db="EMBL/GenBank/DDBJ databases">
        <title>Robiginitalea aurantiacus sp. nov. and Algoriphagus sediminis sp. nov., isolated from coastal sediment.</title>
        <authorList>
            <person name="Zhou Z.Y."/>
            <person name="An J."/>
            <person name="Jia Y.W."/>
            <person name="Du Z.J."/>
        </authorList>
    </citation>
    <scope>NUCLEOTIDE SEQUENCE</scope>
    <source>
        <strain evidence="9">M39</strain>
    </source>
</reference>
<evidence type="ECO:0000256" key="3">
    <source>
        <dbReference type="ARBA" id="ARBA00022692"/>
    </source>
</evidence>
<evidence type="ECO:0000256" key="6">
    <source>
        <dbReference type="SAM" id="Phobius"/>
    </source>
</evidence>
<feature type="domain" description="ComEC/Rec2-related protein" evidence="7">
    <location>
        <begin position="227"/>
        <end position="496"/>
    </location>
</feature>
<feature type="transmembrane region" description="Helical" evidence="6">
    <location>
        <begin position="353"/>
        <end position="373"/>
    </location>
</feature>
<accession>A0ABT7WF14</accession>